<dbReference type="AlphaFoldDB" id="A0A150H304"/>
<name>A0A150H304_GONPE</name>
<evidence type="ECO:0000313" key="1">
    <source>
        <dbReference type="EMBL" id="KXZ56557.1"/>
    </source>
</evidence>
<organism evidence="1 2">
    <name type="scientific">Gonium pectorale</name>
    <name type="common">Green alga</name>
    <dbReference type="NCBI Taxonomy" id="33097"/>
    <lineage>
        <taxon>Eukaryota</taxon>
        <taxon>Viridiplantae</taxon>
        <taxon>Chlorophyta</taxon>
        <taxon>core chlorophytes</taxon>
        <taxon>Chlorophyceae</taxon>
        <taxon>CS clade</taxon>
        <taxon>Chlamydomonadales</taxon>
        <taxon>Volvocaceae</taxon>
        <taxon>Gonium</taxon>
    </lineage>
</organism>
<dbReference type="EMBL" id="LSYV01000002">
    <property type="protein sequence ID" value="KXZ56557.1"/>
    <property type="molecule type" value="Genomic_DNA"/>
</dbReference>
<accession>A0A150H304</accession>
<dbReference type="Proteomes" id="UP000075714">
    <property type="component" value="Unassembled WGS sequence"/>
</dbReference>
<proteinExistence type="predicted"/>
<evidence type="ECO:0000313" key="2">
    <source>
        <dbReference type="Proteomes" id="UP000075714"/>
    </source>
</evidence>
<dbReference type="OrthoDB" id="541494at2759"/>
<keyword evidence="2" id="KW-1185">Reference proteome</keyword>
<protein>
    <submittedName>
        <fullName evidence="1">Uncharacterized protein</fullName>
    </submittedName>
</protein>
<gene>
    <name evidence="1" type="ORF">GPECTOR_1g50</name>
</gene>
<reference evidence="2" key="1">
    <citation type="journal article" date="2016" name="Nat. Commun.">
        <title>The Gonium pectorale genome demonstrates co-option of cell cycle regulation during the evolution of multicellularity.</title>
        <authorList>
            <person name="Hanschen E.R."/>
            <person name="Marriage T.N."/>
            <person name="Ferris P.J."/>
            <person name="Hamaji T."/>
            <person name="Toyoda A."/>
            <person name="Fujiyama A."/>
            <person name="Neme R."/>
            <person name="Noguchi H."/>
            <person name="Minakuchi Y."/>
            <person name="Suzuki M."/>
            <person name="Kawai-Toyooka H."/>
            <person name="Smith D.R."/>
            <person name="Sparks H."/>
            <person name="Anderson J."/>
            <person name="Bakaric R."/>
            <person name="Luria V."/>
            <person name="Karger A."/>
            <person name="Kirschner M.W."/>
            <person name="Durand P.M."/>
            <person name="Michod R.E."/>
            <person name="Nozaki H."/>
            <person name="Olson B.J."/>
        </authorList>
    </citation>
    <scope>NUCLEOTIDE SEQUENCE [LARGE SCALE GENOMIC DNA]</scope>
    <source>
        <strain evidence="2">NIES-2863</strain>
    </source>
</reference>
<sequence length="168" mass="18155">MILSRSSLGLPTGALVEGLALRLAEAANTQAKFPNARTVFRTLTIFMGAASKKPDGMVRNFDNNYVAGTKTQVLRTVWLLQPGDFRTGLQNWKWIRFSAPYKYGGGDLVVEIQHTGPTTPIRGGIPFDAMPSSNASAAIYAPDNTAATALPSNANRPVLAMLLPYKMQ</sequence>
<comment type="caution">
    <text evidence="1">The sequence shown here is derived from an EMBL/GenBank/DDBJ whole genome shotgun (WGS) entry which is preliminary data.</text>
</comment>